<keyword evidence="5" id="KW-0067">ATP-binding</keyword>
<proteinExistence type="inferred from homology"/>
<dbReference type="PROSITE" id="PS51192">
    <property type="entry name" value="HELICASE_ATP_BIND_1"/>
    <property type="match status" value="1"/>
</dbReference>
<evidence type="ECO:0000256" key="2">
    <source>
        <dbReference type="ARBA" id="ARBA00022741"/>
    </source>
</evidence>
<evidence type="ECO:0000256" key="10">
    <source>
        <dbReference type="ARBA" id="ARBA00048988"/>
    </source>
</evidence>
<dbReference type="STRING" id="6216.A0A158QDS6"/>
<evidence type="ECO:0000256" key="9">
    <source>
        <dbReference type="ARBA" id="ARBA00034808"/>
    </source>
</evidence>
<keyword evidence="3" id="KW-0378">Hydrolase</keyword>
<dbReference type="SUPFAM" id="SSF158702">
    <property type="entry name" value="Sec63 N-terminal domain-like"/>
    <property type="match status" value="1"/>
</dbReference>
<dbReference type="InterPro" id="IPR011545">
    <property type="entry name" value="DEAD/DEAH_box_helicase_dom"/>
</dbReference>
<reference evidence="14 15" key="2">
    <citation type="submission" date="2018-11" db="EMBL/GenBank/DDBJ databases">
        <authorList>
            <consortium name="Pathogen Informatics"/>
        </authorList>
    </citation>
    <scope>NUCLEOTIDE SEQUENCE [LARGE SCALE GENOMIC DNA]</scope>
</reference>
<dbReference type="GO" id="GO:0005524">
    <property type="term" value="F:ATP binding"/>
    <property type="evidence" value="ECO:0007669"/>
    <property type="project" value="UniProtKB-KW"/>
</dbReference>
<reference evidence="16" key="1">
    <citation type="submission" date="2016-04" db="UniProtKB">
        <authorList>
            <consortium name="WormBaseParasite"/>
        </authorList>
    </citation>
    <scope>IDENTIFICATION</scope>
</reference>
<dbReference type="InterPro" id="IPR004179">
    <property type="entry name" value="Sec63-dom"/>
</dbReference>
<keyword evidence="2" id="KW-0547">Nucleotide-binding</keyword>
<dbReference type="GO" id="GO:0043138">
    <property type="term" value="F:3'-5' DNA helicase activity"/>
    <property type="evidence" value="ECO:0007669"/>
    <property type="project" value="UniProtKB-EC"/>
</dbReference>
<feature type="domain" description="Helicase ATP-binding" evidence="12">
    <location>
        <begin position="1"/>
        <end position="119"/>
    </location>
</feature>
<dbReference type="GO" id="GO:0003676">
    <property type="term" value="F:nucleic acid binding"/>
    <property type="evidence" value="ECO:0007669"/>
    <property type="project" value="InterPro"/>
</dbReference>
<dbReference type="CDD" id="cd18795">
    <property type="entry name" value="SF2_C_Ski2"/>
    <property type="match status" value="1"/>
</dbReference>
<name>A0A158QDS6_HYMDI</name>
<dbReference type="Pfam" id="PF00270">
    <property type="entry name" value="DEAD"/>
    <property type="match status" value="1"/>
</dbReference>
<evidence type="ECO:0000256" key="6">
    <source>
        <dbReference type="ARBA" id="ARBA00023235"/>
    </source>
</evidence>
<dbReference type="Pfam" id="PF23445">
    <property type="entry name" value="WHD_SNRNP200"/>
    <property type="match status" value="1"/>
</dbReference>
<dbReference type="InterPro" id="IPR036388">
    <property type="entry name" value="WH-like_DNA-bd_sf"/>
</dbReference>
<sequence length="1289" mass="143186">MSDWQSKFETKGISCLELTSDSPFYEIEDLSKHAVLIATPEKIDSLQRSLNGMQEFVSRISLLMVDEIHTIAEQPRGACLEGILTRLIVYNPRIIAVTATCSNISDIAQWLSKSERECLCRSFGSQFRPVPINKIVLGYRKSPQSSLFQFDQFLTKKVLPIIRTHSLGRPTLIFSITRKTAENTAESLARGAMCSNNVPQELIGRISNDLLRNCLSRGVGFHHAGVNPVDRRLIEETFVEVSTSTLSMGINLPAHLVIIKNTSLYVDGTTQEYTSRQMLQMIGRAGRPQFDTSATAVIMTTADKKEHYEHWLEDSENVESSLHVCLTDLLNVEIALDRVRSFDDILQWISCSYLAIRLPKNPNFYGFQRHEIAVTDFWKELCRNALDKLVSVGSAVISDADQSIGSTIIGQIMCEHFLSAMTVESFLRLTGSETLEDLIYYIAGCVEMNEISIRSQEKSALNIINKGTGVKKLRFPVRGRITTPQLKIVTLLQAELNDFVVLDSGLQQECLKTFRAFIRCAAGKLIFSNSEVRLRNLLWTTKSSGREVSNIATKSLPQSAAMSGFASMAHVIELAKIVANRVWADAPLASLRQLPDIGKDYAGQLAGAGVTSLKDIERVGPRCIEKILRRQPPFGDRVYRSALEVPKYELAAEQLATNAIDKVEFEFAIRLTRSCKFDQVALMVADDRNCIIFKTVLSTTMLESSGGWSQRVVVHYDPDVHYLFTSLISFNFLGIDLNINFPIPWPESTNDLVGQGLPATPTIDGSIDVPLPVTVSPYFSSAHTLAKIKVRRKQKVLRTATRTKPPKTSPKAEAATSTPKVTNDGLRQTNIMNFFKATKSFLEQAPEGKPMNILPALSPIKKLGILPCTSIFNTSKIHTPECHSSLLTPFTPDSPSIQPSRLIKSTPEIQPSLKKIKWDDNDDEEEISPETDKMVEEELCSFLSTVEATEAKGHSVNVPSFRVENTFSPILPVDLDTTNDNPKSLELEGLSTPPIISTQEVDERDELNFIPSFCVDRTISPIIPSDMNQSLKEDASSTPKVSKQSPFVHTPTKQSLIEFKTPKDMQLFTSLDDPNDSSPPPPNEKINDQVFKVPISATPLRRPQRQPLATFTQTPSTTTSAKLSKKVSFSIMLPKLDSDCGDTGYGSSPVSKETKGTDVSVKKKIEKASLTIAESVVKGRPESEEGKEREDRKGFLKTPSSSEVDFELLREGWDQLATFIYCYNILRNLAPRTPSHNPNDCECPRDACASSTEDTNYAVECPSASIQSPYPPQMKATAIDSKKTPQVEE</sequence>
<dbReference type="SUPFAM" id="SSF52540">
    <property type="entry name" value="P-loop containing nucleoside triphosphate hydrolases"/>
    <property type="match status" value="2"/>
</dbReference>
<dbReference type="InterPro" id="IPR001650">
    <property type="entry name" value="Helicase_C-like"/>
</dbReference>
<dbReference type="Gene3D" id="1.10.3380.10">
    <property type="entry name" value="Sec63 N-terminal domain-like domain"/>
    <property type="match status" value="1"/>
</dbReference>
<keyword evidence="7" id="KW-0469">Meiosis</keyword>
<dbReference type="EMBL" id="UYSG01001133">
    <property type="protein sequence ID" value="VDL35775.1"/>
    <property type="molecule type" value="Genomic_DNA"/>
</dbReference>
<dbReference type="GO" id="GO:0051321">
    <property type="term" value="P:meiotic cell cycle"/>
    <property type="evidence" value="ECO:0007669"/>
    <property type="project" value="UniProtKB-KW"/>
</dbReference>
<dbReference type="Gene3D" id="1.10.10.10">
    <property type="entry name" value="Winged helix-like DNA-binding domain superfamily/Winged helix DNA-binding domain"/>
    <property type="match status" value="1"/>
</dbReference>
<dbReference type="WBParaSite" id="HDID_0000361001-mRNA-1">
    <property type="protein sequence ID" value="HDID_0000361001-mRNA-1"/>
    <property type="gene ID" value="HDID_0000361001"/>
</dbReference>
<keyword evidence="6" id="KW-0413">Isomerase</keyword>
<feature type="region of interest" description="Disordered" evidence="11">
    <location>
        <begin position="796"/>
        <end position="823"/>
    </location>
</feature>
<organism evidence="16">
    <name type="scientific">Hymenolepis diminuta</name>
    <name type="common">Rat tapeworm</name>
    <dbReference type="NCBI Taxonomy" id="6216"/>
    <lineage>
        <taxon>Eukaryota</taxon>
        <taxon>Metazoa</taxon>
        <taxon>Spiralia</taxon>
        <taxon>Lophotrochozoa</taxon>
        <taxon>Platyhelminthes</taxon>
        <taxon>Cestoda</taxon>
        <taxon>Eucestoda</taxon>
        <taxon>Cyclophyllidea</taxon>
        <taxon>Hymenolepididae</taxon>
        <taxon>Hymenolepis</taxon>
    </lineage>
</organism>
<evidence type="ECO:0000256" key="3">
    <source>
        <dbReference type="ARBA" id="ARBA00022801"/>
    </source>
</evidence>
<comment type="catalytic activity">
    <reaction evidence="10">
        <text>ATP + H2O = ADP + phosphate + H(+)</text>
        <dbReference type="Rhea" id="RHEA:13065"/>
        <dbReference type="ChEBI" id="CHEBI:15377"/>
        <dbReference type="ChEBI" id="CHEBI:15378"/>
        <dbReference type="ChEBI" id="CHEBI:30616"/>
        <dbReference type="ChEBI" id="CHEBI:43474"/>
        <dbReference type="ChEBI" id="CHEBI:456216"/>
        <dbReference type="EC" id="5.6.2.4"/>
    </reaction>
</comment>
<dbReference type="GO" id="GO:0016787">
    <property type="term" value="F:hydrolase activity"/>
    <property type="evidence" value="ECO:0007669"/>
    <property type="project" value="UniProtKB-KW"/>
</dbReference>
<evidence type="ECO:0000259" key="12">
    <source>
        <dbReference type="PROSITE" id="PS51192"/>
    </source>
</evidence>
<dbReference type="SMART" id="SM00490">
    <property type="entry name" value="HELICc"/>
    <property type="match status" value="1"/>
</dbReference>
<feature type="compositionally biased region" description="Basic and acidic residues" evidence="11">
    <location>
        <begin position="1280"/>
        <end position="1289"/>
    </location>
</feature>
<dbReference type="Pfam" id="PF02889">
    <property type="entry name" value="Sec63"/>
    <property type="match status" value="1"/>
</dbReference>
<feature type="compositionally biased region" description="Polar residues" evidence="11">
    <location>
        <begin position="1029"/>
        <end position="1055"/>
    </location>
</feature>
<evidence type="ECO:0000256" key="11">
    <source>
        <dbReference type="SAM" id="MobiDB-lite"/>
    </source>
</evidence>
<evidence type="ECO:0000259" key="13">
    <source>
        <dbReference type="PROSITE" id="PS51194"/>
    </source>
</evidence>
<dbReference type="OrthoDB" id="5575at2759"/>
<dbReference type="Gene3D" id="3.40.50.300">
    <property type="entry name" value="P-loop containing nucleotide triphosphate hydrolases"/>
    <property type="match status" value="2"/>
</dbReference>
<dbReference type="InterPro" id="IPR027417">
    <property type="entry name" value="P-loop_NTPase"/>
</dbReference>
<feature type="domain" description="Helicase C-terminal" evidence="13">
    <location>
        <begin position="149"/>
        <end position="333"/>
    </location>
</feature>
<dbReference type="InterPro" id="IPR014001">
    <property type="entry name" value="Helicase_ATP-bd"/>
</dbReference>
<dbReference type="SMART" id="SM00973">
    <property type="entry name" value="Sec63"/>
    <property type="match status" value="1"/>
</dbReference>
<evidence type="ECO:0000256" key="4">
    <source>
        <dbReference type="ARBA" id="ARBA00022806"/>
    </source>
</evidence>
<keyword evidence="4" id="KW-0347">Helicase</keyword>
<accession>A0A158QDS6</accession>
<dbReference type="Proteomes" id="UP000274504">
    <property type="component" value="Unassembled WGS sequence"/>
</dbReference>
<dbReference type="PANTHER" id="PTHR47835">
    <property type="entry name" value="HFM1, ATP DEPENDENT DNA HELICASE HOMOLOG"/>
    <property type="match status" value="1"/>
</dbReference>
<evidence type="ECO:0000256" key="5">
    <source>
        <dbReference type="ARBA" id="ARBA00022840"/>
    </source>
</evidence>
<dbReference type="EC" id="5.6.2.4" evidence="9"/>
<dbReference type="PROSITE" id="PS51194">
    <property type="entry name" value="HELICASE_CTER"/>
    <property type="match status" value="1"/>
</dbReference>
<evidence type="ECO:0000256" key="7">
    <source>
        <dbReference type="ARBA" id="ARBA00023254"/>
    </source>
</evidence>
<dbReference type="InterPro" id="IPR057842">
    <property type="entry name" value="WH_MER3"/>
</dbReference>
<comment type="similarity">
    <text evidence="1">Belongs to the helicase family. SKI2 subfamily.</text>
</comment>
<gene>
    <name evidence="14" type="ORF">HDID_LOCUS3607</name>
</gene>
<dbReference type="PANTHER" id="PTHR47835:SF3">
    <property type="entry name" value="HELICASE FOR MEIOSIS 1"/>
    <property type="match status" value="1"/>
</dbReference>
<feature type="compositionally biased region" description="Basic and acidic residues" evidence="11">
    <location>
        <begin position="1177"/>
        <end position="1194"/>
    </location>
</feature>
<protein>
    <recommendedName>
        <fullName evidence="9">DNA 3'-5' helicase</fullName>
        <ecNumber evidence="9">5.6.2.4</ecNumber>
    </recommendedName>
</protein>
<evidence type="ECO:0000256" key="1">
    <source>
        <dbReference type="ARBA" id="ARBA00010140"/>
    </source>
</evidence>
<feature type="region of interest" description="Disordered" evidence="11">
    <location>
        <begin position="1176"/>
        <end position="1201"/>
    </location>
</feature>
<evidence type="ECO:0000256" key="8">
    <source>
        <dbReference type="ARBA" id="ARBA00034617"/>
    </source>
</evidence>
<evidence type="ECO:0000313" key="14">
    <source>
        <dbReference type="EMBL" id="VDL35775.1"/>
    </source>
</evidence>
<feature type="region of interest" description="Disordered" evidence="11">
    <location>
        <begin position="1263"/>
        <end position="1289"/>
    </location>
</feature>
<dbReference type="InterPro" id="IPR052247">
    <property type="entry name" value="Meiotic_Crossover_Helicase"/>
</dbReference>
<evidence type="ECO:0000313" key="16">
    <source>
        <dbReference type="WBParaSite" id="HDID_0000361001-mRNA-1"/>
    </source>
</evidence>
<comment type="catalytic activity">
    <reaction evidence="8">
        <text>Couples ATP hydrolysis with the unwinding of duplex DNA by translocating in the 3'-5' direction.</text>
        <dbReference type="EC" id="5.6.2.4"/>
    </reaction>
</comment>
<evidence type="ECO:0000313" key="15">
    <source>
        <dbReference type="Proteomes" id="UP000274504"/>
    </source>
</evidence>
<feature type="region of interest" description="Disordered" evidence="11">
    <location>
        <begin position="1029"/>
        <end position="1088"/>
    </location>
</feature>